<accession>A0A9W4U246</accession>
<feature type="region of interest" description="Disordered" evidence="1">
    <location>
        <begin position="45"/>
        <end position="65"/>
    </location>
</feature>
<dbReference type="AlphaFoldDB" id="A0A9W4U246"/>
<evidence type="ECO:0000313" key="2">
    <source>
        <dbReference type="EMBL" id="CAI6267348.1"/>
    </source>
</evidence>
<reference evidence="2" key="1">
    <citation type="submission" date="2023-01" db="EMBL/GenBank/DDBJ databases">
        <authorList>
            <person name="Van Ghelder C."/>
            <person name="Rancurel C."/>
        </authorList>
    </citation>
    <scope>NUCLEOTIDE SEQUENCE</scope>
    <source>
        <strain evidence="2">CNCM I-4278</strain>
    </source>
</reference>
<organism evidence="2 3">
    <name type="scientific">Periconia digitata</name>
    <dbReference type="NCBI Taxonomy" id="1303443"/>
    <lineage>
        <taxon>Eukaryota</taxon>
        <taxon>Fungi</taxon>
        <taxon>Dikarya</taxon>
        <taxon>Ascomycota</taxon>
        <taxon>Pezizomycotina</taxon>
        <taxon>Dothideomycetes</taxon>
        <taxon>Pleosporomycetidae</taxon>
        <taxon>Pleosporales</taxon>
        <taxon>Massarineae</taxon>
        <taxon>Periconiaceae</taxon>
        <taxon>Periconia</taxon>
    </lineage>
</organism>
<dbReference type="EMBL" id="CAOQHR010000001">
    <property type="protein sequence ID" value="CAI6267348.1"/>
    <property type="molecule type" value="Genomic_DNA"/>
</dbReference>
<keyword evidence="3" id="KW-1185">Reference proteome</keyword>
<evidence type="ECO:0000256" key="1">
    <source>
        <dbReference type="SAM" id="MobiDB-lite"/>
    </source>
</evidence>
<gene>
    <name evidence="2" type="ORF">PDIGIT_LOCUS1588</name>
</gene>
<sequence length="213" mass="24489">MFGEAIKGALSIALRHISVGVTVIIERIKLNLQLPEHKTIELKVERTPQSQKAEEARLPFPPRPTHVNPEYSRESSGRFCHFPHTQYLIISTEREMVYCLSHILHSFIVSLDGIFDRGLQTPIARLVMLCFQGFVQLIKRLLDPFQVLVHVLVFSTSGCQRLTSRHMTTALVRCSFDSYQSLNRIRKENKQFHLMASRDLGLSQKLLRMGDTF</sequence>
<comment type="caution">
    <text evidence="2">The sequence shown here is derived from an EMBL/GenBank/DDBJ whole genome shotgun (WGS) entry which is preliminary data.</text>
</comment>
<evidence type="ECO:0000313" key="3">
    <source>
        <dbReference type="Proteomes" id="UP001152607"/>
    </source>
</evidence>
<name>A0A9W4U246_9PLEO</name>
<protein>
    <submittedName>
        <fullName evidence="2">Uncharacterized protein</fullName>
    </submittedName>
</protein>
<proteinExistence type="predicted"/>
<feature type="compositionally biased region" description="Basic and acidic residues" evidence="1">
    <location>
        <begin position="45"/>
        <end position="57"/>
    </location>
</feature>
<dbReference type="Proteomes" id="UP001152607">
    <property type="component" value="Unassembled WGS sequence"/>
</dbReference>